<evidence type="ECO:0000259" key="6">
    <source>
        <dbReference type="SMART" id="SM00226"/>
    </source>
</evidence>
<dbReference type="CDD" id="cd16343">
    <property type="entry name" value="LMWPTP"/>
    <property type="match status" value="1"/>
</dbReference>
<keyword evidence="3 7" id="KW-0378">Hydrolase</keyword>
<protein>
    <recommendedName>
        <fullName evidence="2">protein-tyrosine-phosphatase</fullName>
        <ecNumber evidence="2">3.1.3.48</ecNumber>
    </recommendedName>
</protein>
<comment type="similarity">
    <text evidence="1">Belongs to the low molecular weight phosphotyrosine protein phosphatase family.</text>
</comment>
<gene>
    <name evidence="7" type="primary">yfkJ</name>
    <name evidence="7" type="ORF">NCTC11179_01607</name>
</gene>
<feature type="active site" description="Proton donor" evidence="5">
    <location>
        <position position="123"/>
    </location>
</feature>
<dbReference type="EC" id="3.1.3.48" evidence="2"/>
<dbReference type="EMBL" id="UGQL01000001">
    <property type="protein sequence ID" value="STZ28068.1"/>
    <property type="molecule type" value="Genomic_DNA"/>
</dbReference>
<feature type="active site" evidence="5">
    <location>
        <position position="15"/>
    </location>
</feature>
<dbReference type="Gene3D" id="3.40.50.2300">
    <property type="match status" value="1"/>
</dbReference>
<dbReference type="AlphaFoldDB" id="A0A378RMW5"/>
<dbReference type="Pfam" id="PF01451">
    <property type="entry name" value="LMWPc"/>
    <property type="match status" value="1"/>
</dbReference>
<evidence type="ECO:0000256" key="4">
    <source>
        <dbReference type="ARBA" id="ARBA00022912"/>
    </source>
</evidence>
<reference evidence="7 8" key="1">
    <citation type="submission" date="2018-06" db="EMBL/GenBank/DDBJ databases">
        <authorList>
            <consortium name="Pathogen Informatics"/>
            <person name="Doyle S."/>
        </authorList>
    </citation>
    <scope>NUCLEOTIDE SEQUENCE [LARGE SCALE GENOMIC DNA]</scope>
    <source>
        <strain evidence="7 8">NCTC11179</strain>
    </source>
</reference>
<dbReference type="GO" id="GO:0004725">
    <property type="term" value="F:protein tyrosine phosphatase activity"/>
    <property type="evidence" value="ECO:0007669"/>
    <property type="project" value="UniProtKB-EC"/>
</dbReference>
<dbReference type="Proteomes" id="UP000255024">
    <property type="component" value="Unassembled WGS sequence"/>
</dbReference>
<proteinExistence type="inferred from homology"/>
<dbReference type="PANTHER" id="PTHR11717:SF7">
    <property type="entry name" value="LOW MOLECULAR WEIGHT PHOSPHOTYROSINE PROTEIN PHOSPHATASE"/>
    <property type="match status" value="1"/>
</dbReference>
<dbReference type="InterPro" id="IPR017867">
    <property type="entry name" value="Tyr_phospatase_low_mol_wt"/>
</dbReference>
<evidence type="ECO:0000256" key="3">
    <source>
        <dbReference type="ARBA" id="ARBA00022801"/>
    </source>
</evidence>
<dbReference type="SUPFAM" id="SSF52788">
    <property type="entry name" value="Phosphotyrosine protein phosphatases I"/>
    <property type="match status" value="1"/>
</dbReference>
<evidence type="ECO:0000313" key="8">
    <source>
        <dbReference type="Proteomes" id="UP000255024"/>
    </source>
</evidence>
<dbReference type="InterPro" id="IPR050438">
    <property type="entry name" value="LMW_PTPase"/>
</dbReference>
<evidence type="ECO:0000256" key="5">
    <source>
        <dbReference type="PIRSR" id="PIRSR617867-1"/>
    </source>
</evidence>
<evidence type="ECO:0000313" key="7">
    <source>
        <dbReference type="EMBL" id="STZ28068.1"/>
    </source>
</evidence>
<dbReference type="InterPro" id="IPR036196">
    <property type="entry name" value="Ptyr_pPase_sf"/>
</dbReference>
<feature type="active site" description="Nucleophile" evidence="5">
    <location>
        <position position="9"/>
    </location>
</feature>
<dbReference type="PANTHER" id="PTHR11717">
    <property type="entry name" value="LOW MOLECULAR WEIGHT PROTEIN TYROSINE PHOSPHATASE"/>
    <property type="match status" value="1"/>
</dbReference>
<keyword evidence="8" id="KW-1185">Reference proteome</keyword>
<evidence type="ECO:0000256" key="2">
    <source>
        <dbReference type="ARBA" id="ARBA00013064"/>
    </source>
</evidence>
<feature type="domain" description="Phosphotyrosine protein phosphatase I" evidence="6">
    <location>
        <begin position="3"/>
        <end position="149"/>
    </location>
</feature>
<dbReference type="InterPro" id="IPR023485">
    <property type="entry name" value="Ptyr_pPase"/>
</dbReference>
<name>A0A378RMW5_MYROD</name>
<keyword evidence="4" id="KW-0904">Protein phosphatase</keyword>
<dbReference type="SMART" id="SM00226">
    <property type="entry name" value="LMWPc"/>
    <property type="match status" value="1"/>
</dbReference>
<organism evidence="7 8">
    <name type="scientific">Myroides odoratus</name>
    <name type="common">Flavobacterium odoratum</name>
    <dbReference type="NCBI Taxonomy" id="256"/>
    <lineage>
        <taxon>Bacteria</taxon>
        <taxon>Pseudomonadati</taxon>
        <taxon>Bacteroidota</taxon>
        <taxon>Flavobacteriia</taxon>
        <taxon>Flavobacteriales</taxon>
        <taxon>Flavobacteriaceae</taxon>
        <taxon>Myroides</taxon>
    </lineage>
</organism>
<accession>A0A378RMW5</accession>
<dbReference type="PRINTS" id="PR00719">
    <property type="entry name" value="LMWPTPASE"/>
</dbReference>
<evidence type="ECO:0000256" key="1">
    <source>
        <dbReference type="ARBA" id="ARBA00011063"/>
    </source>
</evidence>
<sequence>MKAKVLMVCLGNICRSPLAEGILQAKLPQEDFLVDSAGTGNWHVGELPDQRSIAVARKYGIDLTTQRARQFKKSDFSTFDYIYVMDQSNYNNVVQLAEKPEDAQKVRLLLDVIHPGKKAEVPDPYYGGPDGFEHVFQLVDEACTLIAKDLKS</sequence>
<dbReference type="RefSeq" id="WP_115090887.1">
    <property type="nucleotide sequence ID" value="NZ_CP068107.1"/>
</dbReference>